<reference evidence="1 2" key="1">
    <citation type="submission" date="2010-12" db="EMBL/GenBank/DDBJ databases">
        <title>Complete sequence of Ethanoligenens harbinense YUAN-3.</title>
        <authorList>
            <person name="Lucas S."/>
            <person name="Copeland A."/>
            <person name="Lapidus A."/>
            <person name="Cheng J.-F."/>
            <person name="Bruce D."/>
            <person name="Goodwin L."/>
            <person name="Pitluck S."/>
            <person name="Chertkov O."/>
            <person name="Misra M."/>
            <person name="Detter J.C."/>
            <person name="Han C."/>
            <person name="Tapia R."/>
            <person name="Land M."/>
            <person name="Hauser L."/>
            <person name="Jeffries C."/>
            <person name="Kyrpides N."/>
            <person name="Ivanova N."/>
            <person name="Mikhailova N."/>
            <person name="Wang A."/>
            <person name="Mouttaki H."/>
            <person name="He Z."/>
            <person name="Zhou J."/>
            <person name="Hemme C.L."/>
            <person name="Woyke T."/>
        </authorList>
    </citation>
    <scope>NUCLEOTIDE SEQUENCE [LARGE SCALE GENOMIC DNA]</scope>
    <source>
        <strain evidence="2">DSM 18485 / JCM 12961 / CGMCC 1.5033 / YUAN-3</strain>
    </source>
</reference>
<dbReference type="InterPro" id="IPR024551">
    <property type="entry name" value="AspAT_Ic"/>
</dbReference>
<dbReference type="EMBL" id="CP002400">
    <property type="protein sequence ID" value="ADU25920.1"/>
    <property type="molecule type" value="Genomic_DNA"/>
</dbReference>
<evidence type="ECO:0000313" key="1">
    <source>
        <dbReference type="EMBL" id="ADU25920.1"/>
    </source>
</evidence>
<dbReference type="InterPro" id="IPR015422">
    <property type="entry name" value="PyrdxlP-dep_Trfase_small"/>
</dbReference>
<proteinExistence type="predicted"/>
<dbReference type="KEGG" id="eha:Ethha_0334"/>
<dbReference type="Gene3D" id="3.40.640.10">
    <property type="entry name" value="Type I PLP-dependent aspartate aminotransferase-like (Major domain)"/>
    <property type="match status" value="1"/>
</dbReference>
<keyword evidence="2" id="KW-1185">Reference proteome</keyword>
<dbReference type="PANTHER" id="PTHR43799">
    <property type="entry name" value="AMINOTRANSFERASE, PUTATIVE-RELATED"/>
    <property type="match status" value="1"/>
</dbReference>
<protein>
    <submittedName>
        <fullName evidence="1">Putative transcriptional regulator, GntR family</fullName>
    </submittedName>
</protein>
<dbReference type="Gene3D" id="3.90.1150.10">
    <property type="entry name" value="Aspartate Aminotransferase, domain 1"/>
    <property type="match status" value="1"/>
</dbReference>
<dbReference type="AlphaFoldDB" id="E6U7Y8"/>
<dbReference type="HOGENOM" id="CLU_635914_0_0_9"/>
<gene>
    <name evidence="1" type="ordered locus">Ethha_0334</name>
</gene>
<dbReference type="Proteomes" id="UP000001551">
    <property type="component" value="Chromosome"/>
</dbReference>
<organism evidence="1 2">
    <name type="scientific">Ethanoligenens harbinense (strain DSM 18485 / JCM 12961 / CGMCC 1.5033 / YUAN-3)</name>
    <dbReference type="NCBI Taxonomy" id="663278"/>
    <lineage>
        <taxon>Bacteria</taxon>
        <taxon>Bacillati</taxon>
        <taxon>Bacillota</taxon>
        <taxon>Clostridia</taxon>
        <taxon>Eubacteriales</taxon>
        <taxon>Oscillospiraceae</taxon>
        <taxon>Ethanoligenens</taxon>
    </lineage>
</organism>
<dbReference type="STRING" id="663278.Ethha_0334"/>
<dbReference type="GO" id="GO:0004069">
    <property type="term" value="F:L-aspartate:2-oxoglutarate aminotransferase activity"/>
    <property type="evidence" value="ECO:0007669"/>
    <property type="project" value="InterPro"/>
</dbReference>
<name>E6U7Y8_ETHHY</name>
<dbReference type="RefSeq" id="WP_013484301.1">
    <property type="nucleotide sequence ID" value="NC_014828.1"/>
</dbReference>
<dbReference type="eggNOG" id="COG1167">
    <property type="taxonomic scope" value="Bacteria"/>
</dbReference>
<evidence type="ECO:0000313" key="2">
    <source>
        <dbReference type="Proteomes" id="UP000001551"/>
    </source>
</evidence>
<sequence length="431" mass="47212">MSNLSSLSREQLLALKKQLTEQYDACRAQGLQLNMARGKPGREQLDLSTPLLTCVSSAEACISEDGTDCRNYGGLDGLPGMKRLFADLLEVRPENVMVGGNSSLNLMYDTIARAMLYGVLGGTPWSRLERVKFLCPVPGYDRHFTVCESLGIEMVPVEMREDGPDMATVKDLAKHDPAVKGIWCVPKYSNPEGKTYSDAVVDAFAALRPAAADFRIFWDNAYCVHHIRDEHDELKNILDACAAQGRPDMVYLFTSTSKITFPGAGVAAMAASETNIADIRRHLSAQTIGPDKLNQLRHLRFFKDRAGVEAHMKKHQAILAPKFAAVQEILQAELGGLDIAEWTHPHGGYFISFNAPDGCAARIVQLCREAGVVTTPAGATYPYGRDPRDRNIRIAPSVPPLSELRTAISLFTLCVKLAAVEKLGTRKPVLA</sequence>
<dbReference type="PANTHER" id="PTHR43799:SF1">
    <property type="entry name" value="ASPARTATE AMINOTRANSFERASE"/>
    <property type="match status" value="1"/>
</dbReference>
<dbReference type="InterPro" id="IPR015421">
    <property type="entry name" value="PyrdxlP-dep_Trfase_major"/>
</dbReference>
<accession>E6U7Y8</accession>
<dbReference type="CDD" id="cd00609">
    <property type="entry name" value="AAT_like"/>
    <property type="match status" value="1"/>
</dbReference>
<dbReference type="InterPro" id="IPR015424">
    <property type="entry name" value="PyrdxlP-dep_Trfase"/>
</dbReference>
<dbReference type="SUPFAM" id="SSF53383">
    <property type="entry name" value="PLP-dependent transferases"/>
    <property type="match status" value="1"/>
</dbReference>
<dbReference type="Pfam" id="PF12897">
    <property type="entry name" value="Asp_aminotransf"/>
    <property type="match status" value="1"/>
</dbReference>